<sequence>MAAAWGETPAPWRFGLDPYLSPRRIISIYAPLAEHLARRRLRVLLTTAPDYYRFLLRALGGEFDIVLAPPHVCRYLQVDLGYQPLFRIERDLSASLVVRTGTIKRLTDLRGHAVATPDHLSMATLLGLDTLRQAGLTPFQDVRIVESSGQLSALLGLRQGRVVAAFVSTGVLAALTPEAKQGLEVVLRTPGVPYLALMAHHRLPAGAVRRFVEAVQDFLLHSFAGQRFLLDTGYGGMSPPREADLKPLDRYLPQLRVELEELQPYPAWRKAHPA</sequence>
<dbReference type="Gene3D" id="3.40.190.10">
    <property type="entry name" value="Periplasmic binding protein-like II"/>
    <property type="match status" value="1"/>
</dbReference>
<dbReference type="PANTHER" id="PTHR30024:SF17">
    <property type="entry name" value="SOLUTE-BINDING PROTEIN FAMILY 3_N-TERMINAL DOMAIN-CONTAINING PROTEIN"/>
    <property type="match status" value="1"/>
</dbReference>
<protein>
    <submittedName>
        <fullName evidence="1">Phosphate/phosphite/phosphonate ABC transporter substrate-binding protein</fullName>
    </submittedName>
</protein>
<dbReference type="PANTHER" id="PTHR30024">
    <property type="entry name" value="ALIPHATIC SULFONATES-BINDING PROTEIN-RELATED"/>
    <property type="match status" value="1"/>
</dbReference>
<evidence type="ECO:0000313" key="1">
    <source>
        <dbReference type="EMBL" id="MFC4159452.1"/>
    </source>
</evidence>
<dbReference type="Pfam" id="PF12974">
    <property type="entry name" value="Phosphonate-bd"/>
    <property type="match status" value="1"/>
</dbReference>
<evidence type="ECO:0000313" key="2">
    <source>
        <dbReference type="Proteomes" id="UP001595791"/>
    </source>
</evidence>
<reference evidence="2" key="1">
    <citation type="journal article" date="2019" name="Int. J. Syst. Evol. Microbiol.">
        <title>The Global Catalogue of Microorganisms (GCM) 10K type strain sequencing project: providing services to taxonomists for standard genome sequencing and annotation.</title>
        <authorList>
            <consortium name="The Broad Institute Genomics Platform"/>
            <consortium name="The Broad Institute Genome Sequencing Center for Infectious Disease"/>
            <person name="Wu L."/>
            <person name="Ma J."/>
        </authorList>
    </citation>
    <scope>NUCLEOTIDE SEQUENCE [LARGE SCALE GENOMIC DNA]</scope>
    <source>
        <strain evidence="2">LMG 29894</strain>
    </source>
</reference>
<name>A0ABV8MMP1_9NEIS</name>
<dbReference type="EMBL" id="JBHSBU010000001">
    <property type="protein sequence ID" value="MFC4159452.1"/>
    <property type="molecule type" value="Genomic_DNA"/>
</dbReference>
<accession>A0ABV8MMP1</accession>
<comment type="caution">
    <text evidence="1">The sequence shown here is derived from an EMBL/GenBank/DDBJ whole genome shotgun (WGS) entry which is preliminary data.</text>
</comment>
<proteinExistence type="predicted"/>
<dbReference type="RefSeq" id="WP_378163217.1">
    <property type="nucleotide sequence ID" value="NZ_JBHSBU010000001.1"/>
</dbReference>
<organism evidence="1 2">
    <name type="scientific">Chitinimonas lacunae</name>
    <dbReference type="NCBI Taxonomy" id="1963018"/>
    <lineage>
        <taxon>Bacteria</taxon>
        <taxon>Pseudomonadati</taxon>
        <taxon>Pseudomonadota</taxon>
        <taxon>Betaproteobacteria</taxon>
        <taxon>Neisseriales</taxon>
        <taxon>Chitinibacteraceae</taxon>
        <taxon>Chitinimonas</taxon>
    </lineage>
</organism>
<dbReference type="Proteomes" id="UP001595791">
    <property type="component" value="Unassembled WGS sequence"/>
</dbReference>
<dbReference type="SUPFAM" id="SSF53850">
    <property type="entry name" value="Periplasmic binding protein-like II"/>
    <property type="match status" value="1"/>
</dbReference>
<gene>
    <name evidence="1" type="ORF">ACFOW7_08810</name>
</gene>
<keyword evidence="2" id="KW-1185">Reference proteome</keyword>